<evidence type="ECO:0000256" key="4">
    <source>
        <dbReference type="ARBA" id="ARBA00012434"/>
    </source>
</evidence>
<keyword evidence="15" id="KW-1064">Adaptive immunity</keyword>
<dbReference type="GO" id="GO:0005737">
    <property type="term" value="C:cytoplasm"/>
    <property type="evidence" value="ECO:0007669"/>
    <property type="project" value="UniProtKB-SubCell"/>
</dbReference>
<feature type="compositionally biased region" description="Polar residues" evidence="26">
    <location>
        <begin position="385"/>
        <end position="394"/>
    </location>
</feature>
<evidence type="ECO:0000259" key="27">
    <source>
        <dbReference type="PROSITE" id="PS50011"/>
    </source>
</evidence>
<dbReference type="Pfam" id="PF00069">
    <property type="entry name" value="Pkinase"/>
    <property type="match status" value="1"/>
</dbReference>
<dbReference type="InParanoid" id="A0A3P8UDW0"/>
<dbReference type="CDD" id="cd14085">
    <property type="entry name" value="STKc_CaMKIV"/>
    <property type="match status" value="1"/>
</dbReference>
<evidence type="ECO:0000256" key="18">
    <source>
        <dbReference type="ARBA" id="ARBA00023242"/>
    </source>
</evidence>
<evidence type="ECO:0000256" key="7">
    <source>
        <dbReference type="ARBA" id="ARBA00022553"/>
    </source>
</evidence>
<evidence type="ECO:0000313" key="29">
    <source>
        <dbReference type="Proteomes" id="UP000265120"/>
    </source>
</evidence>
<evidence type="ECO:0000256" key="14">
    <source>
        <dbReference type="ARBA" id="ARBA00022860"/>
    </source>
</evidence>
<feature type="binding site" evidence="24">
    <location>
        <position position="74"/>
    </location>
    <ligand>
        <name>ATP</name>
        <dbReference type="ChEBI" id="CHEBI:30616"/>
    </ligand>
</feature>
<dbReference type="Proteomes" id="UP000265120">
    <property type="component" value="Chromosome 2"/>
</dbReference>
<dbReference type="GO" id="GO:0002250">
    <property type="term" value="P:adaptive immune response"/>
    <property type="evidence" value="ECO:0007669"/>
    <property type="project" value="UniProtKB-KW"/>
</dbReference>
<dbReference type="GO" id="GO:0005654">
    <property type="term" value="C:nucleoplasm"/>
    <property type="evidence" value="ECO:0007669"/>
    <property type="project" value="UniProtKB-ARBA"/>
</dbReference>
<evidence type="ECO:0000256" key="16">
    <source>
        <dbReference type="ARBA" id="ARBA00023180"/>
    </source>
</evidence>
<keyword evidence="18" id="KW-0539">Nucleus</keyword>
<dbReference type="PROSITE" id="PS00108">
    <property type="entry name" value="PROTEIN_KINASE_ST"/>
    <property type="match status" value="1"/>
</dbReference>
<keyword evidence="11" id="KW-0106">Calcium</keyword>
<keyword evidence="29" id="KW-1185">Reference proteome</keyword>
<dbReference type="GeneTree" id="ENSGT00940000165071"/>
<evidence type="ECO:0000256" key="22">
    <source>
        <dbReference type="ARBA" id="ARBA00071328"/>
    </source>
</evidence>
<dbReference type="Gene3D" id="3.30.200.20">
    <property type="entry name" value="Phosphorylase Kinase, domain 1"/>
    <property type="match status" value="1"/>
</dbReference>
<evidence type="ECO:0000256" key="8">
    <source>
        <dbReference type="ARBA" id="ARBA00022679"/>
    </source>
</evidence>
<sequence>SYSPAPDLVLCVRSSEIMPTSRPGTEPVEFWVEGSRRDGTVEEFYNLSSELGRGATSVVYRCEEKQTQKLFAVKVLKKTIDKKIVRTEIGVLLRLSHPNIIQLKEIFETDTDIALVLELVTGGELFDRIVERGYYSERDAAHVIKQILEAVAYLHENGVVHRDLKPENLLYADLSLDAPLKIADFGLSKIIDDQVTMKTVCGTPGYCAPEILRGVAYGPEVDMWSVGVILYILLCGFEPFFDPRGDQYMYSRILNCDYEFVSPWWDEVSLNAKDLVSKLIVLDPHKRLSVQEALQHPWVLGKAARFSHMDTTQRKLQEFNARRKLKAAMKAVVATSRMHEGSRPSRQSSMQQDPAPEPASPTLEDKETTPPGEQPQEDQSKSSDQRTPSPCPSQSSNVPSSDPTPTTVRTRPPLRADGLRQTSVVPKTMLVQTQVPPKSCSLIGSASQGESTRALATPQSPDNLSNGFTSEAEAEPASQ</sequence>
<keyword evidence="9 24" id="KW-0547">Nucleotide-binding</keyword>
<dbReference type="SMART" id="SM00220">
    <property type="entry name" value="S_TKc"/>
    <property type="match status" value="1"/>
</dbReference>
<dbReference type="FunFam" id="1.10.510.10:FF:000255">
    <property type="entry name" value="Calcium/calmodulin-dependent protein kinase type IV"/>
    <property type="match status" value="1"/>
</dbReference>
<organism evidence="28 29">
    <name type="scientific">Cynoglossus semilaevis</name>
    <name type="common">Tongue sole</name>
    <dbReference type="NCBI Taxonomy" id="244447"/>
    <lineage>
        <taxon>Eukaryota</taxon>
        <taxon>Metazoa</taxon>
        <taxon>Chordata</taxon>
        <taxon>Craniata</taxon>
        <taxon>Vertebrata</taxon>
        <taxon>Euteleostomi</taxon>
        <taxon>Actinopterygii</taxon>
        <taxon>Neopterygii</taxon>
        <taxon>Teleostei</taxon>
        <taxon>Neoteleostei</taxon>
        <taxon>Acanthomorphata</taxon>
        <taxon>Carangaria</taxon>
        <taxon>Pleuronectiformes</taxon>
        <taxon>Pleuronectoidei</taxon>
        <taxon>Cynoglossidae</taxon>
        <taxon>Cynoglossinae</taxon>
        <taxon>Cynoglossus</taxon>
    </lineage>
</organism>
<keyword evidence="10" id="KW-0418">Kinase</keyword>
<keyword evidence="17" id="KW-0395">Inflammatory response</keyword>
<keyword evidence="13" id="KW-0391">Immunity</keyword>
<feature type="compositionally biased region" description="Polar residues" evidence="26">
    <location>
        <begin position="457"/>
        <end position="469"/>
    </location>
</feature>
<accession>A0A3P8UDW0</accession>
<reference evidence="28" key="2">
    <citation type="submission" date="2025-08" db="UniProtKB">
        <authorList>
            <consortium name="Ensembl"/>
        </authorList>
    </citation>
    <scope>IDENTIFICATION</scope>
</reference>
<evidence type="ECO:0000256" key="23">
    <source>
        <dbReference type="ARBA" id="ARBA00083884"/>
    </source>
</evidence>
<feature type="domain" description="Protein kinase" evidence="27">
    <location>
        <begin position="45"/>
        <end position="299"/>
    </location>
</feature>
<dbReference type="GO" id="GO:0005516">
    <property type="term" value="F:calmodulin binding"/>
    <property type="evidence" value="ECO:0007669"/>
    <property type="project" value="UniProtKB-KW"/>
</dbReference>
<feature type="compositionally biased region" description="Low complexity" evidence="26">
    <location>
        <begin position="395"/>
        <end position="413"/>
    </location>
</feature>
<evidence type="ECO:0000256" key="20">
    <source>
        <dbReference type="ARBA" id="ARBA00047430"/>
    </source>
</evidence>
<dbReference type="STRING" id="244447.ENSCSEP00000000592"/>
<dbReference type="OMA" id="LAPEQMM"/>
<evidence type="ECO:0000256" key="12">
    <source>
        <dbReference type="ARBA" id="ARBA00022840"/>
    </source>
</evidence>
<evidence type="ECO:0000256" key="5">
    <source>
        <dbReference type="ARBA" id="ARBA00022490"/>
    </source>
</evidence>
<evidence type="ECO:0000256" key="19">
    <source>
        <dbReference type="ARBA" id="ARBA00047307"/>
    </source>
</evidence>
<dbReference type="InterPro" id="IPR017441">
    <property type="entry name" value="Protein_kinase_ATP_BS"/>
</dbReference>
<dbReference type="GO" id="GO:0006954">
    <property type="term" value="P:inflammatory response"/>
    <property type="evidence" value="ECO:0007669"/>
    <property type="project" value="UniProtKB-KW"/>
</dbReference>
<dbReference type="GO" id="GO:0004683">
    <property type="term" value="F:calcium/calmodulin-dependent protein kinase activity"/>
    <property type="evidence" value="ECO:0007669"/>
    <property type="project" value="UniProtKB-EC"/>
</dbReference>
<evidence type="ECO:0000256" key="13">
    <source>
        <dbReference type="ARBA" id="ARBA00022859"/>
    </source>
</evidence>
<comment type="catalytic activity">
    <reaction evidence="20">
        <text>L-seryl-[protein] + ATP = O-phospho-L-seryl-[protein] + ADP + H(+)</text>
        <dbReference type="Rhea" id="RHEA:17989"/>
        <dbReference type="Rhea" id="RHEA-COMP:9863"/>
        <dbReference type="Rhea" id="RHEA-COMP:11604"/>
        <dbReference type="ChEBI" id="CHEBI:15378"/>
        <dbReference type="ChEBI" id="CHEBI:29999"/>
        <dbReference type="ChEBI" id="CHEBI:30616"/>
        <dbReference type="ChEBI" id="CHEBI:83421"/>
        <dbReference type="ChEBI" id="CHEBI:456216"/>
        <dbReference type="EC" id="2.7.11.17"/>
    </reaction>
</comment>
<evidence type="ECO:0000256" key="11">
    <source>
        <dbReference type="ARBA" id="ARBA00022837"/>
    </source>
</evidence>
<dbReference type="PROSITE" id="PS00107">
    <property type="entry name" value="PROTEIN_KINASE_ATP"/>
    <property type="match status" value="1"/>
</dbReference>
<evidence type="ECO:0000256" key="15">
    <source>
        <dbReference type="ARBA" id="ARBA00023130"/>
    </source>
</evidence>
<evidence type="ECO:0000256" key="10">
    <source>
        <dbReference type="ARBA" id="ARBA00022777"/>
    </source>
</evidence>
<feature type="compositionally biased region" description="Polar residues" evidence="26">
    <location>
        <begin position="420"/>
        <end position="451"/>
    </location>
</feature>
<evidence type="ECO:0000256" key="26">
    <source>
        <dbReference type="SAM" id="MobiDB-lite"/>
    </source>
</evidence>
<dbReference type="EC" id="2.7.11.17" evidence="4"/>
<proteinExistence type="inferred from homology"/>
<evidence type="ECO:0000313" key="28">
    <source>
        <dbReference type="Ensembl" id="ENSCSEP00000000592.1"/>
    </source>
</evidence>
<dbReference type="SUPFAM" id="SSF56112">
    <property type="entry name" value="Protein kinase-like (PK-like)"/>
    <property type="match status" value="1"/>
</dbReference>
<protein>
    <recommendedName>
        <fullName evidence="22">Calcium/calmodulin-dependent protein kinase type IV</fullName>
        <ecNumber evidence="4">2.7.11.17</ecNumber>
    </recommendedName>
    <alternativeName>
        <fullName evidence="23">CaM kinase-GR</fullName>
    </alternativeName>
</protein>
<dbReference type="Gene3D" id="1.10.510.10">
    <property type="entry name" value="Transferase(Phosphotransferase) domain 1"/>
    <property type="match status" value="1"/>
</dbReference>
<evidence type="ECO:0000256" key="3">
    <source>
        <dbReference type="ARBA" id="ARBA00005354"/>
    </source>
</evidence>
<name>A0A3P8UDW0_CYNSE</name>
<feature type="region of interest" description="Disordered" evidence="26">
    <location>
        <begin position="330"/>
        <end position="479"/>
    </location>
</feature>
<evidence type="ECO:0000256" key="21">
    <source>
        <dbReference type="ARBA" id="ARBA00062378"/>
    </source>
</evidence>
<dbReference type="InterPro" id="IPR000719">
    <property type="entry name" value="Prot_kinase_dom"/>
</dbReference>
<keyword evidence="12 24" id="KW-0067">ATP-binding</keyword>
<reference evidence="28 29" key="1">
    <citation type="journal article" date="2014" name="Nat. Genet.">
        <title>Whole-genome sequence of a flatfish provides insights into ZW sex chromosome evolution and adaptation to a benthic lifestyle.</title>
        <authorList>
            <person name="Chen S."/>
            <person name="Zhang G."/>
            <person name="Shao C."/>
            <person name="Huang Q."/>
            <person name="Liu G."/>
            <person name="Zhang P."/>
            <person name="Song W."/>
            <person name="An N."/>
            <person name="Chalopin D."/>
            <person name="Volff J.N."/>
            <person name="Hong Y."/>
            <person name="Li Q."/>
            <person name="Sha Z."/>
            <person name="Zhou H."/>
            <person name="Xie M."/>
            <person name="Yu Q."/>
            <person name="Liu Y."/>
            <person name="Xiang H."/>
            <person name="Wang N."/>
            <person name="Wu K."/>
            <person name="Yang C."/>
            <person name="Zhou Q."/>
            <person name="Liao X."/>
            <person name="Yang L."/>
            <person name="Hu Q."/>
            <person name="Zhang J."/>
            <person name="Meng L."/>
            <person name="Jin L."/>
            <person name="Tian Y."/>
            <person name="Lian J."/>
            <person name="Yang J."/>
            <person name="Miao G."/>
            <person name="Liu S."/>
            <person name="Liang Z."/>
            <person name="Yan F."/>
            <person name="Li Y."/>
            <person name="Sun B."/>
            <person name="Zhang H."/>
            <person name="Zhang J."/>
            <person name="Zhu Y."/>
            <person name="Du M."/>
            <person name="Zhao Y."/>
            <person name="Schartl M."/>
            <person name="Tang Q."/>
            <person name="Wang J."/>
        </authorList>
    </citation>
    <scope>NUCLEOTIDE SEQUENCE</scope>
</reference>
<dbReference type="InterPro" id="IPR008271">
    <property type="entry name" value="Ser/Thr_kinase_AS"/>
</dbReference>
<dbReference type="GO" id="GO:0005524">
    <property type="term" value="F:ATP binding"/>
    <property type="evidence" value="ECO:0007669"/>
    <property type="project" value="UniProtKB-UniRule"/>
</dbReference>
<evidence type="ECO:0000256" key="9">
    <source>
        <dbReference type="ARBA" id="ARBA00022741"/>
    </source>
</evidence>
<keyword evidence="5" id="KW-0963">Cytoplasm</keyword>
<evidence type="ECO:0000256" key="1">
    <source>
        <dbReference type="ARBA" id="ARBA00004123"/>
    </source>
</evidence>
<dbReference type="AlphaFoldDB" id="A0A3P8UDW0"/>
<keyword evidence="7" id="KW-0597">Phosphoprotein</keyword>
<comment type="similarity">
    <text evidence="3">Belongs to the protein kinase superfamily. CAMK Ser/Thr protein kinase family. CaMK subfamily.</text>
</comment>
<dbReference type="Ensembl" id="ENSCSET00000000620.1">
    <property type="protein sequence ID" value="ENSCSEP00000000592.1"/>
    <property type="gene ID" value="ENSCSEG00000000415.1"/>
</dbReference>
<evidence type="ECO:0000256" key="2">
    <source>
        <dbReference type="ARBA" id="ARBA00004496"/>
    </source>
</evidence>
<dbReference type="FunFam" id="3.30.200.20:FF:000279">
    <property type="entry name" value="Calcium/calmodulin-dependent protein kinase type IV"/>
    <property type="match status" value="1"/>
</dbReference>
<keyword evidence="6 25" id="KW-0723">Serine/threonine-protein kinase</keyword>
<evidence type="ECO:0000256" key="25">
    <source>
        <dbReference type="RuleBase" id="RU000304"/>
    </source>
</evidence>
<comment type="subunit">
    <text evidence="21">Monomer. Interacts with protein phosphatase 2A (PPP2CA/PPP2CB); the interaction is mutually exclusive with binding to Ca(2+)/calmodulin.</text>
</comment>
<reference evidence="28" key="3">
    <citation type="submission" date="2025-09" db="UniProtKB">
        <authorList>
            <consortium name="Ensembl"/>
        </authorList>
    </citation>
    <scope>IDENTIFICATION</scope>
</reference>
<evidence type="ECO:0000256" key="17">
    <source>
        <dbReference type="ARBA" id="ARBA00023198"/>
    </source>
</evidence>
<keyword evidence="8" id="KW-0808">Transferase</keyword>
<keyword evidence="16" id="KW-0325">Glycoprotein</keyword>
<dbReference type="InterPro" id="IPR011009">
    <property type="entry name" value="Kinase-like_dom_sf"/>
</dbReference>
<evidence type="ECO:0000256" key="6">
    <source>
        <dbReference type="ARBA" id="ARBA00022527"/>
    </source>
</evidence>
<keyword evidence="14" id="KW-0112">Calmodulin-binding</keyword>
<dbReference type="PROSITE" id="PS50011">
    <property type="entry name" value="PROTEIN_KINASE_DOM"/>
    <property type="match status" value="1"/>
</dbReference>
<dbReference type="PANTHER" id="PTHR24347">
    <property type="entry name" value="SERINE/THREONINE-PROTEIN KINASE"/>
    <property type="match status" value="1"/>
</dbReference>
<comment type="subcellular location">
    <subcellularLocation>
        <location evidence="2">Cytoplasm</location>
    </subcellularLocation>
    <subcellularLocation>
        <location evidence="1">Nucleus</location>
    </subcellularLocation>
</comment>
<evidence type="ECO:0000256" key="24">
    <source>
        <dbReference type="PROSITE-ProRule" id="PRU10141"/>
    </source>
</evidence>
<comment type="catalytic activity">
    <reaction evidence="19">
        <text>L-threonyl-[protein] + ATP = O-phospho-L-threonyl-[protein] + ADP + H(+)</text>
        <dbReference type="Rhea" id="RHEA:46608"/>
        <dbReference type="Rhea" id="RHEA-COMP:11060"/>
        <dbReference type="Rhea" id="RHEA-COMP:11605"/>
        <dbReference type="ChEBI" id="CHEBI:15378"/>
        <dbReference type="ChEBI" id="CHEBI:30013"/>
        <dbReference type="ChEBI" id="CHEBI:30616"/>
        <dbReference type="ChEBI" id="CHEBI:61977"/>
        <dbReference type="ChEBI" id="CHEBI:456216"/>
        <dbReference type="EC" id="2.7.11.17"/>
    </reaction>
</comment>